<dbReference type="AlphaFoldDB" id="A0A379CR42"/>
<dbReference type="PROSITE" id="PS50883">
    <property type="entry name" value="EAL"/>
    <property type="match status" value="1"/>
</dbReference>
<dbReference type="InterPro" id="IPR052155">
    <property type="entry name" value="Biofilm_reg_signaling"/>
</dbReference>
<dbReference type="Pfam" id="PF00563">
    <property type="entry name" value="EAL"/>
    <property type="match status" value="1"/>
</dbReference>
<dbReference type="InterPro" id="IPR043128">
    <property type="entry name" value="Rev_trsase/Diguanyl_cyclase"/>
</dbReference>
<accession>A0A379CR42</accession>
<comment type="caution">
    <text evidence="6">The sequence shown here is derived from an EMBL/GenBank/DDBJ whole genome shotgun (WGS) entry which is preliminary data.</text>
</comment>
<dbReference type="SMART" id="SM00267">
    <property type="entry name" value="GGDEF"/>
    <property type="match status" value="1"/>
</dbReference>
<reference evidence="6" key="1">
    <citation type="submission" date="2021-03" db="EMBL/GenBank/DDBJ databases">
        <title>Plesiomonas shigelloides zfcc0051, isolated from zebrafish feces.</title>
        <authorList>
            <person name="Vanderhoek Z."/>
            <person name="Gaulke C."/>
        </authorList>
    </citation>
    <scope>NUCLEOTIDE SEQUENCE</scope>
    <source>
        <strain evidence="6">Zfcc0051</strain>
    </source>
</reference>
<dbReference type="PANTHER" id="PTHR44757:SF2">
    <property type="entry name" value="BIOFILM ARCHITECTURE MAINTENANCE PROTEIN MBAA"/>
    <property type="match status" value="1"/>
</dbReference>
<dbReference type="Pfam" id="PF13426">
    <property type="entry name" value="PAS_9"/>
    <property type="match status" value="1"/>
</dbReference>
<dbReference type="InterPro" id="IPR029787">
    <property type="entry name" value="Nucleotide_cyclase"/>
</dbReference>
<evidence type="ECO:0000256" key="3">
    <source>
        <dbReference type="ARBA" id="ARBA00022636"/>
    </source>
</evidence>
<evidence type="ECO:0000256" key="1">
    <source>
        <dbReference type="ARBA" id="ARBA00001946"/>
    </source>
</evidence>
<dbReference type="PANTHER" id="PTHR44757">
    <property type="entry name" value="DIGUANYLATE CYCLASE DGCP"/>
    <property type="match status" value="1"/>
</dbReference>
<dbReference type="GO" id="GO:0052621">
    <property type="term" value="F:diguanylate cyclase activity"/>
    <property type="evidence" value="ECO:0007669"/>
    <property type="project" value="UniProtKB-EC"/>
</dbReference>
<dbReference type="InterPro" id="IPR000160">
    <property type="entry name" value="GGDEF_dom"/>
</dbReference>
<evidence type="ECO:0000313" key="6">
    <source>
        <dbReference type="EMBL" id="MBO1108676.1"/>
    </source>
</evidence>
<dbReference type="InterPro" id="IPR013656">
    <property type="entry name" value="PAS_4"/>
</dbReference>
<organism evidence="6 7">
    <name type="scientific">Plesiomonas shigelloides</name>
    <name type="common">Aeromonas shigelloides</name>
    <dbReference type="NCBI Taxonomy" id="703"/>
    <lineage>
        <taxon>Bacteria</taxon>
        <taxon>Pseudomonadati</taxon>
        <taxon>Pseudomonadota</taxon>
        <taxon>Gammaproteobacteria</taxon>
        <taxon>Enterobacterales</taxon>
        <taxon>Enterobacteriaceae</taxon>
        <taxon>Plesiomonas</taxon>
    </lineage>
</organism>
<dbReference type="SMART" id="SM00052">
    <property type="entry name" value="EAL"/>
    <property type="match status" value="1"/>
</dbReference>
<protein>
    <submittedName>
        <fullName evidence="6">EAL domain-containing protein</fullName>
    </submittedName>
</protein>
<comment type="cofactor">
    <cofactor evidence="1">
        <name>Mg(2+)</name>
        <dbReference type="ChEBI" id="CHEBI:18420"/>
    </cofactor>
</comment>
<name>A0A379CR42_PLESH</name>
<gene>
    <name evidence="6" type="ORF">J2R62_10660</name>
</gene>
<dbReference type="GO" id="GO:0071111">
    <property type="term" value="F:cyclic-guanylate-specific phosphodiesterase activity"/>
    <property type="evidence" value="ECO:0007669"/>
    <property type="project" value="UniProtKB-EC"/>
</dbReference>
<dbReference type="NCBIfam" id="TIGR00254">
    <property type="entry name" value="GGDEF"/>
    <property type="match status" value="1"/>
</dbReference>
<dbReference type="Gene3D" id="3.20.20.450">
    <property type="entry name" value="EAL domain"/>
    <property type="match status" value="1"/>
</dbReference>
<sequence>MLLSTLTAELAQLTQYSSFMFAVFDANLRLQMANEQFYRTLGLTPDGQLQKPLARLLPRELYQSMHPYLVRAATGATVQGEVMLQAALPNSYHFCITPVLGQQTHNEGQLCGYLFQGADVTEKHQLLDSLQETQRYCQNLISMLDDGFCILEDGIIVSANESTARILGVTNSQQLLGKPLQEFLRDPHSGNIPEQLHQQLSHCQQHILNTAPAVGQRKRISLQSMPITAMGNPAQMVIMRSDNRLPDDLQQRDPLTGLLNRHSTLRQLQSMIRANIPLSMLYLDLDNFKNINDSLGHHVGDKVLVEIASRLRSHLPENAILGYFGGDEFGIILPNTSQDAAKQYGHSLIRAIKNPLDLQQVRKQLSCSIGCVVFPGDGHEAHHLLQHADTAMYDAKAQGRNRLACYQPQMNREARLRLWLEVELQKALSKSELDVYFQPKVNTRDFRLIGMEALVRWKHPTEGFISPARFIPVAEKAGLIDWLGRVVMEKVFATVQRWLKQGLNPGQVSINLSPQQFANPGLLNEVLALQQHYQIPPGRIILEITENAVMTDQEHAARLLQELRAQGFVLSIDDFGTGYSSLSYLANFPFDELKIDRSFILDILHNPKQVAIVESIINLGKSLNMHVIMEGVETHEEATLIAGLNCDGIQGYHFFKPMPVKEIEQLLRPSMKTAASG</sequence>
<dbReference type="CDD" id="cd01949">
    <property type="entry name" value="GGDEF"/>
    <property type="match status" value="1"/>
</dbReference>
<dbReference type="GO" id="GO:0071732">
    <property type="term" value="P:cellular response to nitric oxide"/>
    <property type="evidence" value="ECO:0007669"/>
    <property type="project" value="UniProtKB-ARBA"/>
</dbReference>
<dbReference type="FunFam" id="3.30.70.270:FF:000001">
    <property type="entry name" value="Diguanylate cyclase domain protein"/>
    <property type="match status" value="1"/>
</dbReference>
<comment type="catalytic activity">
    <reaction evidence="4">
        <text>2 GTP = 3',3'-c-di-GMP + 2 diphosphate</text>
        <dbReference type="Rhea" id="RHEA:24898"/>
        <dbReference type="ChEBI" id="CHEBI:33019"/>
        <dbReference type="ChEBI" id="CHEBI:37565"/>
        <dbReference type="ChEBI" id="CHEBI:58805"/>
        <dbReference type="EC" id="2.7.7.65"/>
    </reaction>
</comment>
<dbReference type="GeneID" id="69704323"/>
<dbReference type="CDD" id="cd00130">
    <property type="entry name" value="PAS"/>
    <property type="match status" value="1"/>
</dbReference>
<dbReference type="CDD" id="cd01948">
    <property type="entry name" value="EAL"/>
    <property type="match status" value="1"/>
</dbReference>
<dbReference type="InterPro" id="IPR035919">
    <property type="entry name" value="EAL_sf"/>
</dbReference>
<comment type="catalytic activity">
    <reaction evidence="5">
        <text>3',3'-c-di-GMP + H2O = 5'-phosphoguanylyl(3'-&gt;5')guanosine + H(+)</text>
        <dbReference type="Rhea" id="RHEA:24902"/>
        <dbReference type="ChEBI" id="CHEBI:15377"/>
        <dbReference type="ChEBI" id="CHEBI:15378"/>
        <dbReference type="ChEBI" id="CHEBI:58754"/>
        <dbReference type="ChEBI" id="CHEBI:58805"/>
        <dbReference type="EC" id="3.1.4.52"/>
    </reaction>
    <physiologicalReaction direction="left-to-right" evidence="5">
        <dbReference type="Rhea" id="RHEA:24903"/>
    </physiologicalReaction>
</comment>
<keyword evidence="3" id="KW-0973">c-di-GMP</keyword>
<evidence type="ECO:0000256" key="5">
    <source>
        <dbReference type="ARBA" id="ARBA00051114"/>
    </source>
</evidence>
<dbReference type="RefSeq" id="WP_010864589.1">
    <property type="nucleotide sequence ID" value="NZ_CP050969.1"/>
</dbReference>
<dbReference type="FunFam" id="3.20.20.450:FF:000001">
    <property type="entry name" value="Cyclic di-GMP phosphodiesterase yahA"/>
    <property type="match status" value="1"/>
</dbReference>
<dbReference type="PROSITE" id="PS50887">
    <property type="entry name" value="GGDEF"/>
    <property type="match status" value="1"/>
</dbReference>
<dbReference type="Pfam" id="PF08448">
    <property type="entry name" value="PAS_4"/>
    <property type="match status" value="1"/>
</dbReference>
<dbReference type="Gene3D" id="3.30.70.270">
    <property type="match status" value="1"/>
</dbReference>
<dbReference type="SUPFAM" id="SSF55785">
    <property type="entry name" value="PYP-like sensor domain (PAS domain)"/>
    <property type="match status" value="2"/>
</dbReference>
<dbReference type="EMBL" id="JAFNAA010000010">
    <property type="protein sequence ID" value="MBO1108676.1"/>
    <property type="molecule type" value="Genomic_DNA"/>
</dbReference>
<evidence type="ECO:0000256" key="2">
    <source>
        <dbReference type="ARBA" id="ARBA00004665"/>
    </source>
</evidence>
<dbReference type="SMART" id="SM00091">
    <property type="entry name" value="PAS"/>
    <property type="match status" value="2"/>
</dbReference>
<dbReference type="InterPro" id="IPR035965">
    <property type="entry name" value="PAS-like_dom_sf"/>
</dbReference>
<dbReference type="SUPFAM" id="SSF55073">
    <property type="entry name" value="Nucleotide cyclase"/>
    <property type="match status" value="1"/>
</dbReference>
<dbReference type="Pfam" id="PF00990">
    <property type="entry name" value="GGDEF"/>
    <property type="match status" value="1"/>
</dbReference>
<comment type="pathway">
    <text evidence="2">Purine metabolism; 3',5'-cyclic di-GMP biosynthesis.</text>
</comment>
<dbReference type="Gene3D" id="3.30.450.20">
    <property type="entry name" value="PAS domain"/>
    <property type="match status" value="2"/>
</dbReference>
<dbReference type="InterPro" id="IPR000014">
    <property type="entry name" value="PAS"/>
</dbReference>
<proteinExistence type="predicted"/>
<evidence type="ECO:0000256" key="4">
    <source>
        <dbReference type="ARBA" id="ARBA00034247"/>
    </source>
</evidence>
<dbReference type="SUPFAM" id="SSF141868">
    <property type="entry name" value="EAL domain-like"/>
    <property type="match status" value="1"/>
</dbReference>
<dbReference type="Proteomes" id="UP000664658">
    <property type="component" value="Unassembled WGS sequence"/>
</dbReference>
<dbReference type="InterPro" id="IPR001633">
    <property type="entry name" value="EAL_dom"/>
</dbReference>
<evidence type="ECO:0000313" key="7">
    <source>
        <dbReference type="Proteomes" id="UP000664658"/>
    </source>
</evidence>